<protein>
    <recommendedName>
        <fullName evidence="3">RNA-binding S4 domain-containing protein</fullName>
    </recommendedName>
</protein>
<proteinExistence type="predicted"/>
<evidence type="ECO:0000313" key="5">
    <source>
        <dbReference type="Proteomes" id="UP001157034"/>
    </source>
</evidence>
<dbReference type="SMART" id="SM00363">
    <property type="entry name" value="S4"/>
    <property type="match status" value="1"/>
</dbReference>
<feature type="compositionally biased region" description="Low complexity" evidence="2">
    <location>
        <begin position="94"/>
        <end position="117"/>
    </location>
</feature>
<dbReference type="PROSITE" id="PS50889">
    <property type="entry name" value="S4"/>
    <property type="match status" value="1"/>
</dbReference>
<keyword evidence="1" id="KW-0694">RNA-binding</keyword>
<dbReference type="InterPro" id="IPR002942">
    <property type="entry name" value="S4_RNA-bd"/>
</dbReference>
<accession>A0ABQ6JYW3</accession>
<dbReference type="Proteomes" id="UP001157034">
    <property type="component" value="Unassembled WGS sequence"/>
</dbReference>
<dbReference type="Gene3D" id="3.10.290.10">
    <property type="entry name" value="RNA-binding S4 domain"/>
    <property type="match status" value="1"/>
</dbReference>
<organism evidence="4 5">
    <name type="scientific">Pseudolysinimonas kribbensis</name>
    <dbReference type="NCBI Taxonomy" id="433641"/>
    <lineage>
        <taxon>Bacteria</taxon>
        <taxon>Bacillati</taxon>
        <taxon>Actinomycetota</taxon>
        <taxon>Actinomycetes</taxon>
        <taxon>Micrococcales</taxon>
        <taxon>Microbacteriaceae</taxon>
        <taxon>Pseudolysinimonas</taxon>
    </lineage>
</organism>
<dbReference type="CDD" id="cd00165">
    <property type="entry name" value="S4"/>
    <property type="match status" value="1"/>
</dbReference>
<keyword evidence="5" id="KW-1185">Reference proteome</keyword>
<evidence type="ECO:0000313" key="4">
    <source>
        <dbReference type="EMBL" id="GMA93443.1"/>
    </source>
</evidence>
<feature type="domain" description="RNA-binding S4" evidence="3">
    <location>
        <begin position="4"/>
        <end position="66"/>
    </location>
</feature>
<reference evidence="5" key="1">
    <citation type="journal article" date="2019" name="Int. J. Syst. Evol. Microbiol.">
        <title>The Global Catalogue of Microorganisms (GCM) 10K type strain sequencing project: providing services to taxonomists for standard genome sequencing and annotation.</title>
        <authorList>
            <consortium name="The Broad Institute Genomics Platform"/>
            <consortium name="The Broad Institute Genome Sequencing Center for Infectious Disease"/>
            <person name="Wu L."/>
            <person name="Ma J."/>
        </authorList>
    </citation>
    <scope>NUCLEOTIDE SEQUENCE [LARGE SCALE GENOMIC DNA]</scope>
    <source>
        <strain evidence="5">NBRC 108894</strain>
    </source>
</reference>
<gene>
    <name evidence="4" type="ORF">GCM10025881_02670</name>
</gene>
<dbReference type="Pfam" id="PF01479">
    <property type="entry name" value="S4"/>
    <property type="match status" value="1"/>
</dbReference>
<evidence type="ECO:0000259" key="3">
    <source>
        <dbReference type="SMART" id="SM00363"/>
    </source>
</evidence>
<evidence type="ECO:0000256" key="2">
    <source>
        <dbReference type="SAM" id="MobiDB-lite"/>
    </source>
</evidence>
<sequence>MSDARVDSWLWAVRLVKTRSAATTLCKAGHVRINGDRAKPAQHVSPGDEVRFAVEGGSPRVVVVRDAALQKRVGAPIAQAAYEDHSPRPRRPRSGCSSGCATAARDARRSATAATSSGCWVGTRPRPPRPAPLRSRRRPPGRRAWCSDGSA</sequence>
<comment type="caution">
    <text evidence="4">The sequence shown here is derived from an EMBL/GenBank/DDBJ whole genome shotgun (WGS) entry which is preliminary data.</text>
</comment>
<name>A0ABQ6JYW3_9MICO</name>
<dbReference type="EMBL" id="BSVB01000001">
    <property type="protein sequence ID" value="GMA93443.1"/>
    <property type="molecule type" value="Genomic_DNA"/>
</dbReference>
<dbReference type="SUPFAM" id="SSF55174">
    <property type="entry name" value="Alpha-L RNA-binding motif"/>
    <property type="match status" value="1"/>
</dbReference>
<dbReference type="InterPro" id="IPR036986">
    <property type="entry name" value="S4_RNA-bd_sf"/>
</dbReference>
<evidence type="ECO:0000256" key="1">
    <source>
        <dbReference type="PROSITE-ProRule" id="PRU00182"/>
    </source>
</evidence>
<feature type="region of interest" description="Disordered" evidence="2">
    <location>
        <begin position="77"/>
        <end position="151"/>
    </location>
</feature>